<evidence type="ECO:0000313" key="1">
    <source>
        <dbReference type="EMBL" id="VAW64570.1"/>
    </source>
</evidence>
<accession>A0A3B0XIT8</accession>
<protein>
    <submittedName>
        <fullName evidence="1">Uncharacterized protein</fullName>
    </submittedName>
</protein>
<name>A0A3B0XIT8_9ZZZZ</name>
<reference evidence="1" key="1">
    <citation type="submission" date="2018-06" db="EMBL/GenBank/DDBJ databases">
        <authorList>
            <person name="Zhirakovskaya E."/>
        </authorList>
    </citation>
    <scope>NUCLEOTIDE SEQUENCE</scope>
</reference>
<sequence>MHTIVPNEQAVIRFKQRINYPAIVQHIGDDKKVLMEWPKILKKIKISSASVWESYNLSSNILRKNHATISGYFENGKKGITIDMHVFTNVSNQFVIEEAMLLTGYSSMQDVNYKYFEDGPGEFYIYRGHRQKNM</sequence>
<organism evidence="1">
    <name type="scientific">hydrothermal vent metagenome</name>
    <dbReference type="NCBI Taxonomy" id="652676"/>
    <lineage>
        <taxon>unclassified sequences</taxon>
        <taxon>metagenomes</taxon>
        <taxon>ecological metagenomes</taxon>
    </lineage>
</organism>
<gene>
    <name evidence="1" type="ORF">MNBD_GAMMA10-1750</name>
</gene>
<dbReference type="EMBL" id="UOFJ01000135">
    <property type="protein sequence ID" value="VAW64570.1"/>
    <property type="molecule type" value="Genomic_DNA"/>
</dbReference>
<dbReference type="AlphaFoldDB" id="A0A3B0XIT8"/>
<proteinExistence type="predicted"/>
<feature type="non-terminal residue" evidence="1">
    <location>
        <position position="134"/>
    </location>
</feature>